<name>A0A975BCY4_9BACT</name>
<dbReference type="PANTHER" id="PTHR48108:SF34">
    <property type="entry name" value="CBS DOMAIN-CONTAINING PROTEIN YHCV"/>
    <property type="match status" value="1"/>
</dbReference>
<dbReference type="InterPro" id="IPR000644">
    <property type="entry name" value="CBS_dom"/>
</dbReference>
<dbReference type="InterPro" id="IPR051462">
    <property type="entry name" value="CBS_domain-containing"/>
</dbReference>
<feature type="domain" description="CBS" evidence="3">
    <location>
        <begin position="7"/>
        <end position="65"/>
    </location>
</feature>
<dbReference type="AlphaFoldDB" id="A0A975BCY4"/>
<dbReference type="PROSITE" id="PS51371">
    <property type="entry name" value="CBS"/>
    <property type="match status" value="2"/>
</dbReference>
<evidence type="ECO:0000259" key="3">
    <source>
        <dbReference type="PROSITE" id="PS51371"/>
    </source>
</evidence>
<evidence type="ECO:0000313" key="4">
    <source>
        <dbReference type="EMBL" id="QTA82900.1"/>
    </source>
</evidence>
<dbReference type="KEGG" id="dli:dnl_52860"/>
<dbReference type="EMBL" id="CP061799">
    <property type="protein sequence ID" value="QTA82900.1"/>
    <property type="molecule type" value="Genomic_DNA"/>
</dbReference>
<feature type="domain" description="CBS" evidence="3">
    <location>
        <begin position="71"/>
        <end position="131"/>
    </location>
</feature>
<keyword evidence="1" id="KW-0677">Repeat</keyword>
<dbReference type="Gene3D" id="3.10.580.10">
    <property type="entry name" value="CBS-domain"/>
    <property type="match status" value="1"/>
</dbReference>
<reference evidence="4" key="1">
    <citation type="journal article" date="2021" name="Microb. Physiol.">
        <title>Proteogenomic Insights into the Physiology of Marine, Sulfate-Reducing, Filamentous Desulfonema limicola and Desulfonema magnum.</title>
        <authorList>
            <person name="Schnaars V."/>
            <person name="Wohlbrand L."/>
            <person name="Scheve S."/>
            <person name="Hinrichs C."/>
            <person name="Reinhardt R."/>
            <person name="Rabus R."/>
        </authorList>
    </citation>
    <scope>NUCLEOTIDE SEQUENCE</scope>
    <source>
        <strain evidence="4">5ac10</strain>
    </source>
</reference>
<dbReference type="RefSeq" id="WP_207688772.1">
    <property type="nucleotide sequence ID" value="NZ_CP061799.1"/>
</dbReference>
<organism evidence="4 5">
    <name type="scientific">Desulfonema limicola</name>
    <dbReference type="NCBI Taxonomy" id="45656"/>
    <lineage>
        <taxon>Bacteria</taxon>
        <taxon>Pseudomonadati</taxon>
        <taxon>Thermodesulfobacteriota</taxon>
        <taxon>Desulfobacteria</taxon>
        <taxon>Desulfobacterales</taxon>
        <taxon>Desulfococcaceae</taxon>
        <taxon>Desulfonema</taxon>
    </lineage>
</organism>
<evidence type="ECO:0000313" key="5">
    <source>
        <dbReference type="Proteomes" id="UP000663720"/>
    </source>
</evidence>
<evidence type="ECO:0000256" key="1">
    <source>
        <dbReference type="ARBA" id="ARBA00022737"/>
    </source>
</evidence>
<accession>A0A975BCY4</accession>
<dbReference type="Proteomes" id="UP000663720">
    <property type="component" value="Chromosome"/>
</dbReference>
<keyword evidence="5" id="KW-1185">Reference proteome</keyword>
<dbReference type="SUPFAM" id="SSF54631">
    <property type="entry name" value="CBS-domain pair"/>
    <property type="match status" value="1"/>
</dbReference>
<gene>
    <name evidence="4" type="ORF">dnl_52860</name>
</gene>
<proteinExistence type="predicted"/>
<sequence length="199" mass="22036">MKVNSLMISNPITITENASIREAISLMKANSIRHLPVISGINTLEGLITFSDLKEGLLPSMLSDVSLKDLIIKAPICVTPDDDIETAARLIYNHKISGLPVVHKDKLAGIITETDILRTFIDMMGILTSDSRLEVIINDTPETFKKAVHIIQNNGGDIINVSMTAKEASHRIYYFRLFPCQTESIKKALKAQNFDVISD</sequence>
<dbReference type="PANTHER" id="PTHR48108">
    <property type="entry name" value="CBS DOMAIN-CONTAINING PROTEIN CBSX2, CHLOROPLASTIC"/>
    <property type="match status" value="1"/>
</dbReference>
<dbReference type="Pfam" id="PF00571">
    <property type="entry name" value="CBS"/>
    <property type="match status" value="2"/>
</dbReference>
<dbReference type="InterPro" id="IPR046342">
    <property type="entry name" value="CBS_dom_sf"/>
</dbReference>
<keyword evidence="2" id="KW-0129">CBS domain</keyword>
<dbReference type="CDD" id="cd04584">
    <property type="entry name" value="CBS_pair_AcuB_like"/>
    <property type="match status" value="1"/>
</dbReference>
<protein>
    <submittedName>
        <fullName evidence="4">CBS domain-containing protein</fullName>
    </submittedName>
</protein>
<evidence type="ECO:0000256" key="2">
    <source>
        <dbReference type="PROSITE-ProRule" id="PRU00703"/>
    </source>
</evidence>
<dbReference type="SMART" id="SM00116">
    <property type="entry name" value="CBS"/>
    <property type="match status" value="2"/>
</dbReference>